<dbReference type="Gene3D" id="3.30.40.10">
    <property type="entry name" value="Zinc/RING finger domain, C3HC4 (zinc finger)"/>
    <property type="match status" value="1"/>
</dbReference>
<sequence length="97" mass="10915">MIKCEHLTSLHPVAAHTPEGCEECLRTGMPWVHLRLCLICDHVSCCDISPGRHATKHSHDTHHPVVASFEPGEQWAWCYLDQAEVDVPERALPDLRG</sequence>
<evidence type="ECO:0000259" key="1">
    <source>
        <dbReference type="PROSITE" id="PS50271"/>
    </source>
</evidence>
<dbReference type="InterPro" id="IPR001607">
    <property type="entry name" value="Znf_UBP"/>
</dbReference>
<proteinExistence type="predicted"/>
<dbReference type="Proteomes" id="UP000010798">
    <property type="component" value="Chromosome"/>
</dbReference>
<name>L0DGY1_SINAD</name>
<dbReference type="eggNOG" id="COG5207">
    <property type="taxonomic scope" value="Bacteria"/>
</dbReference>
<feature type="domain" description="UBP-type" evidence="1">
    <location>
        <begin position="2"/>
        <end position="97"/>
    </location>
</feature>
<protein>
    <submittedName>
        <fullName evidence="2">Zn-finger-containing protein</fullName>
    </submittedName>
</protein>
<dbReference type="EMBL" id="CP003364">
    <property type="protein sequence ID" value="AGA28522.1"/>
    <property type="molecule type" value="Genomic_DNA"/>
</dbReference>
<accession>L0DGY1</accession>
<organism evidence="2 3">
    <name type="scientific">Singulisphaera acidiphila (strain ATCC BAA-1392 / DSM 18658 / VKM B-2454 / MOB10)</name>
    <dbReference type="NCBI Taxonomy" id="886293"/>
    <lineage>
        <taxon>Bacteria</taxon>
        <taxon>Pseudomonadati</taxon>
        <taxon>Planctomycetota</taxon>
        <taxon>Planctomycetia</taxon>
        <taxon>Isosphaerales</taxon>
        <taxon>Isosphaeraceae</taxon>
        <taxon>Singulisphaera</taxon>
    </lineage>
</organism>
<dbReference type="AlphaFoldDB" id="L0DGY1"/>
<dbReference type="Pfam" id="PF02148">
    <property type="entry name" value="zf-UBP"/>
    <property type="match status" value="1"/>
</dbReference>
<dbReference type="SUPFAM" id="SSF57850">
    <property type="entry name" value="RING/U-box"/>
    <property type="match status" value="1"/>
</dbReference>
<dbReference type="GO" id="GO:0008270">
    <property type="term" value="F:zinc ion binding"/>
    <property type="evidence" value="ECO:0007669"/>
    <property type="project" value="InterPro"/>
</dbReference>
<evidence type="ECO:0000313" key="2">
    <source>
        <dbReference type="EMBL" id="AGA28522.1"/>
    </source>
</evidence>
<dbReference type="InterPro" id="IPR013083">
    <property type="entry name" value="Znf_RING/FYVE/PHD"/>
</dbReference>
<dbReference type="KEGG" id="saci:Sinac_4324"/>
<reference evidence="2 3" key="1">
    <citation type="submission" date="2012-02" db="EMBL/GenBank/DDBJ databases">
        <title>Complete sequence of chromosome of Singulisphaera acidiphila DSM 18658.</title>
        <authorList>
            <consortium name="US DOE Joint Genome Institute (JGI-PGF)"/>
            <person name="Lucas S."/>
            <person name="Copeland A."/>
            <person name="Lapidus A."/>
            <person name="Glavina del Rio T."/>
            <person name="Dalin E."/>
            <person name="Tice H."/>
            <person name="Bruce D."/>
            <person name="Goodwin L."/>
            <person name="Pitluck S."/>
            <person name="Peters L."/>
            <person name="Ovchinnikova G."/>
            <person name="Chertkov O."/>
            <person name="Kyrpides N."/>
            <person name="Mavromatis K."/>
            <person name="Ivanova N."/>
            <person name="Brettin T."/>
            <person name="Detter J.C."/>
            <person name="Han C."/>
            <person name="Larimer F."/>
            <person name="Land M."/>
            <person name="Hauser L."/>
            <person name="Markowitz V."/>
            <person name="Cheng J.-F."/>
            <person name="Hugenholtz P."/>
            <person name="Woyke T."/>
            <person name="Wu D."/>
            <person name="Tindall B."/>
            <person name="Pomrenke H."/>
            <person name="Brambilla E."/>
            <person name="Klenk H.-P."/>
            <person name="Eisen J.A."/>
        </authorList>
    </citation>
    <scope>NUCLEOTIDE SEQUENCE [LARGE SCALE GENOMIC DNA]</scope>
    <source>
        <strain evidence="3">ATCC BAA-1392 / DSM 18658 / VKM B-2454 / MOB10</strain>
    </source>
</reference>
<dbReference type="HOGENOM" id="CLU_163943_1_0_0"/>
<gene>
    <name evidence="2" type="ordered locus">Sinac_4324</name>
</gene>
<dbReference type="RefSeq" id="WP_015247645.1">
    <property type="nucleotide sequence ID" value="NC_019892.1"/>
</dbReference>
<keyword evidence="3" id="KW-1185">Reference proteome</keyword>
<evidence type="ECO:0000313" key="3">
    <source>
        <dbReference type="Proteomes" id="UP000010798"/>
    </source>
</evidence>
<dbReference type="STRING" id="886293.Sinac_4324"/>
<dbReference type="PROSITE" id="PS50271">
    <property type="entry name" value="ZF_UBP"/>
    <property type="match status" value="1"/>
</dbReference>